<sequence length="193" mass="22702">QADLVEMIPYAKENKGIRYMLTCIDVFSKYAWAIPIKNKTGEEVADAFEQIFKERIPANIQTDLGKEFYNSKLLKGFNRTLKEKMWKYFSEMGNHIWIDVIDDLVLNYNNSVHRSIKMTPVKASSKDNESKVATNLYPPLKKVYKTKFKEGDMVKIRKYKTPFEKGYKQNFTTEIFKVVKVRQTKPVTYEIED</sequence>
<proteinExistence type="predicted"/>
<feature type="non-terminal residue" evidence="2">
    <location>
        <position position="1"/>
    </location>
</feature>
<dbReference type="Proteomes" id="UP000285301">
    <property type="component" value="Unassembled WGS sequence"/>
</dbReference>
<dbReference type="PROSITE" id="PS50994">
    <property type="entry name" value="INTEGRASE"/>
    <property type="match status" value="1"/>
</dbReference>
<accession>A0A443Q7I8</accession>
<organism evidence="2 3">
    <name type="scientific">Dinothrombium tinctorium</name>
    <dbReference type="NCBI Taxonomy" id="1965070"/>
    <lineage>
        <taxon>Eukaryota</taxon>
        <taxon>Metazoa</taxon>
        <taxon>Ecdysozoa</taxon>
        <taxon>Arthropoda</taxon>
        <taxon>Chelicerata</taxon>
        <taxon>Arachnida</taxon>
        <taxon>Acari</taxon>
        <taxon>Acariformes</taxon>
        <taxon>Trombidiformes</taxon>
        <taxon>Prostigmata</taxon>
        <taxon>Anystina</taxon>
        <taxon>Parasitengona</taxon>
        <taxon>Trombidioidea</taxon>
        <taxon>Trombidiidae</taxon>
        <taxon>Dinothrombium</taxon>
    </lineage>
</organism>
<name>A0A443Q7I8_9ACAR</name>
<dbReference type="OrthoDB" id="6423804at2759"/>
<reference evidence="2 3" key="1">
    <citation type="journal article" date="2018" name="Gigascience">
        <title>Genomes of trombidid mites reveal novel predicted allergens and laterally-transferred genes associated with secondary metabolism.</title>
        <authorList>
            <person name="Dong X."/>
            <person name="Chaisiri K."/>
            <person name="Xia D."/>
            <person name="Armstrong S.D."/>
            <person name="Fang Y."/>
            <person name="Donnelly M.J."/>
            <person name="Kadowaki T."/>
            <person name="McGarry J.W."/>
            <person name="Darby A.C."/>
            <person name="Makepeace B.L."/>
        </authorList>
    </citation>
    <scope>NUCLEOTIDE SEQUENCE [LARGE SCALE GENOMIC DNA]</scope>
    <source>
        <strain evidence="2">UoL-WK</strain>
    </source>
</reference>
<dbReference type="STRING" id="1965070.A0A443Q7I8"/>
<evidence type="ECO:0000313" key="2">
    <source>
        <dbReference type="EMBL" id="RWR98981.1"/>
    </source>
</evidence>
<evidence type="ECO:0000313" key="3">
    <source>
        <dbReference type="Proteomes" id="UP000285301"/>
    </source>
</evidence>
<dbReference type="InterPro" id="IPR001584">
    <property type="entry name" value="Integrase_cat-core"/>
</dbReference>
<dbReference type="PANTHER" id="PTHR46585">
    <property type="entry name" value="INTEGRASE CORE DOMAIN CONTAINING PROTEIN"/>
    <property type="match status" value="1"/>
</dbReference>
<keyword evidence="3" id="KW-1185">Reference proteome</keyword>
<dbReference type="EMBL" id="NCKU01017454">
    <property type="protein sequence ID" value="RWR98981.1"/>
    <property type="molecule type" value="Genomic_DNA"/>
</dbReference>
<gene>
    <name evidence="2" type="ORF">B4U79_02968</name>
</gene>
<dbReference type="GO" id="GO:0015074">
    <property type="term" value="P:DNA integration"/>
    <property type="evidence" value="ECO:0007669"/>
    <property type="project" value="InterPro"/>
</dbReference>
<dbReference type="Gene3D" id="3.30.420.10">
    <property type="entry name" value="Ribonuclease H-like superfamily/Ribonuclease H"/>
    <property type="match status" value="2"/>
</dbReference>
<protein>
    <recommendedName>
        <fullName evidence="1">Integrase catalytic domain-containing protein</fullName>
    </recommendedName>
</protein>
<dbReference type="SUPFAM" id="SSF53098">
    <property type="entry name" value="Ribonuclease H-like"/>
    <property type="match status" value="1"/>
</dbReference>
<evidence type="ECO:0000259" key="1">
    <source>
        <dbReference type="PROSITE" id="PS50994"/>
    </source>
</evidence>
<dbReference type="AlphaFoldDB" id="A0A443Q7I8"/>
<dbReference type="PANTHER" id="PTHR46585:SF1">
    <property type="entry name" value="CHROMO DOMAIN-CONTAINING PROTEIN"/>
    <property type="match status" value="1"/>
</dbReference>
<feature type="domain" description="Integrase catalytic" evidence="1">
    <location>
        <begin position="1"/>
        <end position="82"/>
    </location>
</feature>
<dbReference type="InterPro" id="IPR012337">
    <property type="entry name" value="RNaseH-like_sf"/>
</dbReference>
<comment type="caution">
    <text evidence="2">The sequence shown here is derived from an EMBL/GenBank/DDBJ whole genome shotgun (WGS) entry which is preliminary data.</text>
</comment>
<dbReference type="Pfam" id="PF00665">
    <property type="entry name" value="rve"/>
    <property type="match status" value="1"/>
</dbReference>
<dbReference type="InterPro" id="IPR036397">
    <property type="entry name" value="RNaseH_sf"/>
</dbReference>
<dbReference type="GO" id="GO:0003676">
    <property type="term" value="F:nucleic acid binding"/>
    <property type="evidence" value="ECO:0007669"/>
    <property type="project" value="InterPro"/>
</dbReference>